<evidence type="ECO:0000256" key="10">
    <source>
        <dbReference type="SAM" id="Phobius"/>
    </source>
</evidence>
<evidence type="ECO:0000313" key="14">
    <source>
        <dbReference type="EMBL" id="KAF6136152.1"/>
    </source>
</evidence>
<proteinExistence type="inferred from homology"/>
<keyword evidence="3" id="KW-0633">Potassium transport</keyword>
<evidence type="ECO:0000313" key="15">
    <source>
        <dbReference type="Proteomes" id="UP000541444"/>
    </source>
</evidence>
<sequence length="801" mass="88989">FTMGGQPDLDPVISGGSIDPAMFAPEEMQFIKKMGDLRIIPICVPMVNLYSRGFFFGDNPLDWFLPVFLLQLSIFCAMAATLHHHLKSLGQTSIVSNLLGGILSGPSFLGKTSIFRRMIFPVTSYYPLSTIGLFGCMFFLFLVGVKMDLKMVKRSGKKAWAIGILSFILPLILTVPISFYLRRYVAAESIRDSLPLIAVLNSSTSFHVITCLLTDLKLLNSEMGRLATSSSTISGMLSWITLVVAFSVKQSIKSGPATWILLVFSGFVQVMLTMYVLRPIVMWMIRNTPEGKPFKESYLFAVFLMILGSGLASDVFGQHSSFGPMVLGLTLPDGPPLGDALADKLDCFVSGLLLPLYFYLIGRRANFNLKDSSYVWVLGSMSLLGVLGKLAGTILPALYCKIRIQDAVILGLMLSALGIVDLTFYSRALANEHINQDTFTILITFVVIISGTVSPLVHFFYKPSKRYGSHKKHTIQYNRRNTELRILVSIYNQENVPAIIKLLEASNPTRESPMGIYLLHLVELMGRATPLLVEHQVKKKPTSQTTQSDRIINAFRIYEQQNQGLVTVTPFTAISAFSTVHEDICALVIDRIIALVIIPFHKQWSLGGDIESIKYRNVNKNIIEKAPCSVGVLVDRGILGGMRSIMGSWTFSRVGVIFFGGPDDREALSYALRMAEHPNINVTLVRLMADGSMIGSVMERKLDNDVVNEFRLSHTVETDRNDYREEIVMDAVGTVDVIRSMENSFDLLIVGRHQNETSILSGLTEWNEFPELGFMGDMLASSDFESNISILVVKQLSYSSN</sequence>
<dbReference type="InterPro" id="IPR057290">
    <property type="entry name" value="CHX17_C"/>
</dbReference>
<keyword evidence="8 10" id="KW-0472">Membrane</keyword>
<keyword evidence="5" id="KW-0630">Potassium</keyword>
<evidence type="ECO:0000259" key="11">
    <source>
        <dbReference type="Pfam" id="PF00999"/>
    </source>
</evidence>
<dbReference type="InterPro" id="IPR057291">
    <property type="entry name" value="CHX17_2nd"/>
</dbReference>
<keyword evidence="6 10" id="KW-1133">Transmembrane helix</keyword>
<feature type="non-terminal residue" evidence="14">
    <location>
        <position position="1"/>
    </location>
</feature>
<reference evidence="14 15" key="1">
    <citation type="journal article" date="2020" name="IScience">
        <title>Genome Sequencing of the Endangered Kingdonia uniflora (Circaeasteraceae, Ranunculales) Reveals Potential Mechanisms of Evolutionary Specialization.</title>
        <authorList>
            <person name="Sun Y."/>
            <person name="Deng T."/>
            <person name="Zhang A."/>
            <person name="Moore M.J."/>
            <person name="Landis J.B."/>
            <person name="Lin N."/>
            <person name="Zhang H."/>
            <person name="Zhang X."/>
            <person name="Huang J."/>
            <person name="Zhang X."/>
            <person name="Sun H."/>
            <person name="Wang H."/>
        </authorList>
    </citation>
    <scope>NUCLEOTIDE SEQUENCE [LARGE SCALE GENOMIC DNA]</scope>
    <source>
        <strain evidence="14">TB1705</strain>
        <tissue evidence="14">Leaf</tissue>
    </source>
</reference>
<dbReference type="OrthoDB" id="1868135at2759"/>
<dbReference type="InterPro" id="IPR050794">
    <property type="entry name" value="CPA2_transporter"/>
</dbReference>
<comment type="subcellular location">
    <subcellularLocation>
        <location evidence="1">Membrane</location>
        <topology evidence="1">Multi-pass membrane protein</topology>
    </subcellularLocation>
</comment>
<feature type="transmembrane region" description="Helical" evidence="10">
    <location>
        <begin position="374"/>
        <end position="395"/>
    </location>
</feature>
<dbReference type="GO" id="GO:0012505">
    <property type="term" value="C:endomembrane system"/>
    <property type="evidence" value="ECO:0007669"/>
    <property type="project" value="TreeGrafter"/>
</dbReference>
<dbReference type="GO" id="GO:1902600">
    <property type="term" value="P:proton transmembrane transport"/>
    <property type="evidence" value="ECO:0007669"/>
    <property type="project" value="InterPro"/>
</dbReference>
<accession>A0A7J7L0R1</accession>
<dbReference type="GO" id="GO:0006813">
    <property type="term" value="P:potassium ion transport"/>
    <property type="evidence" value="ECO:0007669"/>
    <property type="project" value="UniProtKB-KW"/>
</dbReference>
<feature type="transmembrane region" description="Helical" evidence="10">
    <location>
        <begin position="226"/>
        <end position="246"/>
    </location>
</feature>
<feature type="transmembrane region" description="Helical" evidence="10">
    <location>
        <begin position="438"/>
        <end position="461"/>
    </location>
</feature>
<feature type="transmembrane region" description="Helical" evidence="10">
    <location>
        <begin position="63"/>
        <end position="82"/>
    </location>
</feature>
<feature type="domain" description="Cation/H(+) antiporter C-terminal" evidence="13">
    <location>
        <begin position="654"/>
        <end position="796"/>
    </location>
</feature>
<dbReference type="InterPro" id="IPR006153">
    <property type="entry name" value="Cation/H_exchanger_TM"/>
</dbReference>
<evidence type="ECO:0000256" key="5">
    <source>
        <dbReference type="ARBA" id="ARBA00022958"/>
    </source>
</evidence>
<dbReference type="Pfam" id="PF23259">
    <property type="entry name" value="CHX17_C"/>
    <property type="match status" value="1"/>
</dbReference>
<dbReference type="GO" id="GO:0006885">
    <property type="term" value="P:regulation of pH"/>
    <property type="evidence" value="ECO:0007669"/>
    <property type="project" value="TreeGrafter"/>
</dbReference>
<evidence type="ECO:0000259" key="12">
    <source>
        <dbReference type="Pfam" id="PF23256"/>
    </source>
</evidence>
<evidence type="ECO:0000256" key="8">
    <source>
        <dbReference type="ARBA" id="ARBA00023136"/>
    </source>
</evidence>
<evidence type="ECO:0000256" key="3">
    <source>
        <dbReference type="ARBA" id="ARBA00022538"/>
    </source>
</evidence>
<evidence type="ECO:0000256" key="9">
    <source>
        <dbReference type="ARBA" id="ARBA00038341"/>
    </source>
</evidence>
<feature type="transmembrane region" description="Helical" evidence="10">
    <location>
        <begin position="298"/>
        <end position="317"/>
    </location>
</feature>
<evidence type="ECO:0000256" key="4">
    <source>
        <dbReference type="ARBA" id="ARBA00022692"/>
    </source>
</evidence>
<dbReference type="PANTHER" id="PTHR32468">
    <property type="entry name" value="CATION/H + ANTIPORTER"/>
    <property type="match status" value="1"/>
</dbReference>
<name>A0A7J7L0R1_9MAGN</name>
<dbReference type="Gene3D" id="1.20.1530.20">
    <property type="match status" value="1"/>
</dbReference>
<dbReference type="PANTHER" id="PTHR32468:SF66">
    <property type="entry name" value="CATION_H+ EXCHANGER DOMAIN-CONTAINING PROTEIN"/>
    <property type="match status" value="1"/>
</dbReference>
<dbReference type="GO" id="GO:0016020">
    <property type="term" value="C:membrane"/>
    <property type="evidence" value="ECO:0007669"/>
    <property type="project" value="UniProtKB-SubCell"/>
</dbReference>
<feature type="domain" description="Cation/H+ exchanger transmembrane" evidence="11">
    <location>
        <begin position="78"/>
        <end position="457"/>
    </location>
</feature>
<feature type="domain" description="Cation/H(+) antiporter central" evidence="12">
    <location>
        <begin position="516"/>
        <end position="641"/>
    </location>
</feature>
<dbReference type="Pfam" id="PF00999">
    <property type="entry name" value="Na_H_Exchanger"/>
    <property type="match status" value="1"/>
</dbReference>
<evidence type="ECO:0000256" key="6">
    <source>
        <dbReference type="ARBA" id="ARBA00022989"/>
    </source>
</evidence>
<keyword evidence="4 10" id="KW-0812">Transmembrane</keyword>
<feature type="transmembrane region" description="Helical" evidence="10">
    <location>
        <begin position="94"/>
        <end position="114"/>
    </location>
</feature>
<keyword evidence="7" id="KW-0406">Ion transport</keyword>
<organism evidence="14 15">
    <name type="scientific">Kingdonia uniflora</name>
    <dbReference type="NCBI Taxonomy" id="39325"/>
    <lineage>
        <taxon>Eukaryota</taxon>
        <taxon>Viridiplantae</taxon>
        <taxon>Streptophyta</taxon>
        <taxon>Embryophyta</taxon>
        <taxon>Tracheophyta</taxon>
        <taxon>Spermatophyta</taxon>
        <taxon>Magnoliopsida</taxon>
        <taxon>Ranunculales</taxon>
        <taxon>Circaeasteraceae</taxon>
        <taxon>Kingdonia</taxon>
    </lineage>
</organism>
<dbReference type="GO" id="GO:0015297">
    <property type="term" value="F:antiporter activity"/>
    <property type="evidence" value="ECO:0007669"/>
    <property type="project" value="InterPro"/>
</dbReference>
<dbReference type="Proteomes" id="UP000541444">
    <property type="component" value="Unassembled WGS sequence"/>
</dbReference>
<evidence type="ECO:0000256" key="2">
    <source>
        <dbReference type="ARBA" id="ARBA00022448"/>
    </source>
</evidence>
<dbReference type="Gene3D" id="3.40.50.12370">
    <property type="match status" value="1"/>
</dbReference>
<feature type="transmembrane region" description="Helical" evidence="10">
    <location>
        <begin position="37"/>
        <end position="57"/>
    </location>
</feature>
<feature type="transmembrane region" description="Helical" evidence="10">
    <location>
        <begin position="126"/>
        <end position="147"/>
    </location>
</feature>
<dbReference type="InterPro" id="IPR038770">
    <property type="entry name" value="Na+/solute_symporter_sf"/>
</dbReference>
<evidence type="ECO:0000256" key="1">
    <source>
        <dbReference type="ARBA" id="ARBA00004141"/>
    </source>
</evidence>
<dbReference type="Pfam" id="PF23256">
    <property type="entry name" value="CHX17_2nd"/>
    <property type="match status" value="1"/>
</dbReference>
<feature type="transmembrane region" description="Helical" evidence="10">
    <location>
        <begin position="407"/>
        <end position="426"/>
    </location>
</feature>
<feature type="transmembrane region" description="Helical" evidence="10">
    <location>
        <begin position="258"/>
        <end position="277"/>
    </location>
</feature>
<evidence type="ECO:0000259" key="13">
    <source>
        <dbReference type="Pfam" id="PF23259"/>
    </source>
</evidence>
<comment type="similarity">
    <text evidence="9">Belongs to the monovalent cation:proton antiporter 2 (CPA2) transporter (TC 2.A.37) family. CHX (TC 2.A.37.4) subfamily.</text>
</comment>
<dbReference type="EMBL" id="JACGCM010002755">
    <property type="protein sequence ID" value="KAF6136152.1"/>
    <property type="molecule type" value="Genomic_DNA"/>
</dbReference>
<evidence type="ECO:0000256" key="7">
    <source>
        <dbReference type="ARBA" id="ARBA00023065"/>
    </source>
</evidence>
<protein>
    <recommendedName>
        <fullName evidence="16">Cation/H+ exchanger domain-containing protein</fullName>
    </recommendedName>
</protein>
<comment type="caution">
    <text evidence="14">The sequence shown here is derived from an EMBL/GenBank/DDBJ whole genome shotgun (WGS) entry which is preliminary data.</text>
</comment>
<gene>
    <name evidence="14" type="ORF">GIB67_001561</name>
</gene>
<feature type="transmembrane region" description="Helical" evidence="10">
    <location>
        <begin position="159"/>
        <end position="181"/>
    </location>
</feature>
<dbReference type="AlphaFoldDB" id="A0A7J7L0R1"/>
<evidence type="ECO:0008006" key="16">
    <source>
        <dbReference type="Google" id="ProtNLM"/>
    </source>
</evidence>
<keyword evidence="2" id="KW-0813">Transport</keyword>
<keyword evidence="15" id="KW-1185">Reference proteome</keyword>